<protein>
    <submittedName>
        <fullName evidence="2">Uncharacterized protein</fullName>
    </submittedName>
</protein>
<evidence type="ECO:0000256" key="1">
    <source>
        <dbReference type="SAM" id="Phobius"/>
    </source>
</evidence>
<dbReference type="AlphaFoldDB" id="A0A6I6AI05"/>
<accession>A0A6I6AI05</accession>
<dbReference type="KEGG" id="gim:F1728_22155"/>
<gene>
    <name evidence="2" type="ORF">F1728_22155</name>
</gene>
<feature type="transmembrane region" description="Helical" evidence="1">
    <location>
        <begin position="20"/>
        <end position="38"/>
    </location>
</feature>
<name>A0A6I6AI05_9PLAN</name>
<keyword evidence="1" id="KW-0472">Membrane</keyword>
<keyword evidence="1" id="KW-0812">Transmembrane</keyword>
<evidence type="ECO:0000313" key="3">
    <source>
        <dbReference type="Proteomes" id="UP000427281"/>
    </source>
</evidence>
<reference evidence="2 3" key="1">
    <citation type="submission" date="2019-09" db="EMBL/GenBank/DDBJ databases">
        <title>Gimesia benthica sp. nov., a novel bacterium isolated from deep-sea water of the Northwest Indian Ocean.</title>
        <authorList>
            <person name="Dai X."/>
        </authorList>
    </citation>
    <scope>NUCLEOTIDE SEQUENCE [LARGE SCALE GENOMIC DNA]</scope>
    <source>
        <strain evidence="2 3">E7</strain>
    </source>
</reference>
<evidence type="ECO:0000313" key="2">
    <source>
        <dbReference type="EMBL" id="QGQ25222.1"/>
    </source>
</evidence>
<keyword evidence="1" id="KW-1133">Transmembrane helix</keyword>
<dbReference type="EMBL" id="CP043930">
    <property type="protein sequence ID" value="QGQ25222.1"/>
    <property type="molecule type" value="Genomic_DNA"/>
</dbReference>
<proteinExistence type="predicted"/>
<keyword evidence="3" id="KW-1185">Reference proteome</keyword>
<sequence length="73" mass="7657">MNDARATGYPLSYLPRDLTSGLVVFLVALPLCLGIALASGAPSSQDCWPELSAVWSSDPLVDQVPASVDLLLV</sequence>
<dbReference type="Proteomes" id="UP000427281">
    <property type="component" value="Chromosome"/>
</dbReference>
<organism evidence="2 3">
    <name type="scientific">Gimesia benthica</name>
    <dbReference type="NCBI Taxonomy" id="2608982"/>
    <lineage>
        <taxon>Bacteria</taxon>
        <taxon>Pseudomonadati</taxon>
        <taxon>Planctomycetota</taxon>
        <taxon>Planctomycetia</taxon>
        <taxon>Planctomycetales</taxon>
        <taxon>Planctomycetaceae</taxon>
        <taxon>Gimesia</taxon>
    </lineage>
</organism>